<protein>
    <submittedName>
        <fullName evidence="2">Uncharacterized protein</fullName>
    </submittedName>
</protein>
<accession>A0A2Z6PGM5</accession>
<keyword evidence="3" id="KW-1185">Reference proteome</keyword>
<organism evidence="2 3">
    <name type="scientific">Trifolium subterraneum</name>
    <name type="common">Subterranean clover</name>
    <dbReference type="NCBI Taxonomy" id="3900"/>
    <lineage>
        <taxon>Eukaryota</taxon>
        <taxon>Viridiplantae</taxon>
        <taxon>Streptophyta</taxon>
        <taxon>Embryophyta</taxon>
        <taxon>Tracheophyta</taxon>
        <taxon>Spermatophyta</taxon>
        <taxon>Magnoliopsida</taxon>
        <taxon>eudicotyledons</taxon>
        <taxon>Gunneridae</taxon>
        <taxon>Pentapetalae</taxon>
        <taxon>rosids</taxon>
        <taxon>fabids</taxon>
        <taxon>Fabales</taxon>
        <taxon>Fabaceae</taxon>
        <taxon>Papilionoideae</taxon>
        <taxon>50 kb inversion clade</taxon>
        <taxon>NPAAA clade</taxon>
        <taxon>Hologalegina</taxon>
        <taxon>IRL clade</taxon>
        <taxon>Trifolieae</taxon>
        <taxon>Trifolium</taxon>
    </lineage>
</organism>
<evidence type="ECO:0000313" key="3">
    <source>
        <dbReference type="Proteomes" id="UP000242715"/>
    </source>
</evidence>
<dbReference type="AlphaFoldDB" id="A0A2Z6PGM5"/>
<dbReference type="EMBL" id="DF974693">
    <property type="protein sequence ID" value="GAU50130.1"/>
    <property type="molecule type" value="Genomic_DNA"/>
</dbReference>
<feature type="region of interest" description="Disordered" evidence="1">
    <location>
        <begin position="121"/>
        <end position="143"/>
    </location>
</feature>
<dbReference type="Proteomes" id="UP000242715">
    <property type="component" value="Unassembled WGS sequence"/>
</dbReference>
<reference evidence="3" key="1">
    <citation type="journal article" date="2017" name="Front. Plant Sci.">
        <title>Climate Clever Clovers: New Paradigm to Reduce the Environmental Footprint of Ruminants by Breeding Low Methanogenic Forages Utilizing Haplotype Variation.</title>
        <authorList>
            <person name="Kaur P."/>
            <person name="Appels R."/>
            <person name="Bayer P.E."/>
            <person name="Keeble-Gagnere G."/>
            <person name="Wang J."/>
            <person name="Hirakawa H."/>
            <person name="Shirasawa K."/>
            <person name="Vercoe P."/>
            <person name="Stefanova K."/>
            <person name="Durmic Z."/>
            <person name="Nichols P."/>
            <person name="Revell C."/>
            <person name="Isobe S.N."/>
            <person name="Edwards D."/>
            <person name="Erskine W."/>
        </authorList>
    </citation>
    <scope>NUCLEOTIDE SEQUENCE [LARGE SCALE GENOMIC DNA]</scope>
    <source>
        <strain evidence="3">cv. Daliak</strain>
    </source>
</reference>
<sequence length="174" mass="20464">MRRESTWRLDFGVDRLKKKFNRLHDEFQVGHWCEPKFTSKGKLTKKVIEYGLKHDYDMHMLGEIFKNCNPIIKLGHALAQDPPAVDVLQRAIEEGHVSKVVHTDPDPIEVHGDLQEFDKKRKTVGSSSEYQHKEAKKSRSKKFEARATQLNRLMERQKLQKLRLKDIKHKLIVQ</sequence>
<gene>
    <name evidence="2" type="ORF">TSUD_192510</name>
</gene>
<dbReference type="OrthoDB" id="1429556at2759"/>
<evidence type="ECO:0000256" key="1">
    <source>
        <dbReference type="SAM" id="MobiDB-lite"/>
    </source>
</evidence>
<evidence type="ECO:0000313" key="2">
    <source>
        <dbReference type="EMBL" id="GAU50130.1"/>
    </source>
</evidence>
<proteinExistence type="predicted"/>
<name>A0A2Z6PGM5_TRISU</name>